<evidence type="ECO:0000256" key="7">
    <source>
        <dbReference type="ARBA" id="ARBA00023136"/>
    </source>
</evidence>
<evidence type="ECO:0000256" key="2">
    <source>
        <dbReference type="ARBA" id="ARBA00022475"/>
    </source>
</evidence>
<evidence type="ECO:0000256" key="4">
    <source>
        <dbReference type="ARBA" id="ARBA00022679"/>
    </source>
</evidence>
<name>A0A412TRR1_9BACT</name>
<keyword evidence="6 8" id="KW-1133">Transmembrane helix</keyword>
<feature type="transmembrane region" description="Helical" evidence="8">
    <location>
        <begin position="163"/>
        <end position="190"/>
    </location>
</feature>
<feature type="transmembrane region" description="Helical" evidence="8">
    <location>
        <begin position="311"/>
        <end position="328"/>
    </location>
</feature>
<evidence type="ECO:0000256" key="1">
    <source>
        <dbReference type="ARBA" id="ARBA00004651"/>
    </source>
</evidence>
<comment type="subcellular location">
    <subcellularLocation>
        <location evidence="1">Cell membrane</location>
        <topology evidence="1">Multi-pass membrane protein</topology>
    </subcellularLocation>
</comment>
<evidence type="ECO:0000256" key="8">
    <source>
        <dbReference type="SAM" id="Phobius"/>
    </source>
</evidence>
<evidence type="ECO:0000313" key="9">
    <source>
        <dbReference type="EMBL" id="RGU56310.1"/>
    </source>
</evidence>
<evidence type="ECO:0000313" key="10">
    <source>
        <dbReference type="Proteomes" id="UP000284243"/>
    </source>
</evidence>
<dbReference type="GO" id="GO:0005886">
    <property type="term" value="C:plasma membrane"/>
    <property type="evidence" value="ECO:0007669"/>
    <property type="project" value="UniProtKB-SubCell"/>
</dbReference>
<dbReference type="PANTHER" id="PTHR33908">
    <property type="entry name" value="MANNOSYLTRANSFERASE YKCB-RELATED"/>
    <property type="match status" value="1"/>
</dbReference>
<keyword evidence="2" id="KW-1003">Cell membrane</keyword>
<keyword evidence="7 8" id="KW-0472">Membrane</keyword>
<dbReference type="GO" id="GO:0010041">
    <property type="term" value="P:response to iron(III) ion"/>
    <property type="evidence" value="ECO:0007669"/>
    <property type="project" value="TreeGrafter"/>
</dbReference>
<dbReference type="GO" id="GO:0009103">
    <property type="term" value="P:lipopolysaccharide biosynthetic process"/>
    <property type="evidence" value="ECO:0007669"/>
    <property type="project" value="UniProtKB-ARBA"/>
</dbReference>
<feature type="transmembrane region" description="Helical" evidence="8">
    <location>
        <begin position="335"/>
        <end position="356"/>
    </location>
</feature>
<comment type="caution">
    <text evidence="9">The sequence shown here is derived from an EMBL/GenBank/DDBJ whole genome shotgun (WGS) entry which is preliminary data.</text>
</comment>
<evidence type="ECO:0000256" key="3">
    <source>
        <dbReference type="ARBA" id="ARBA00022676"/>
    </source>
</evidence>
<dbReference type="GO" id="GO:0016763">
    <property type="term" value="F:pentosyltransferase activity"/>
    <property type="evidence" value="ECO:0007669"/>
    <property type="project" value="TreeGrafter"/>
</dbReference>
<gene>
    <name evidence="9" type="ORF">DWW57_09880</name>
</gene>
<evidence type="ECO:0000256" key="5">
    <source>
        <dbReference type="ARBA" id="ARBA00022692"/>
    </source>
</evidence>
<accession>A0A412TRR1</accession>
<keyword evidence="4 9" id="KW-0808">Transferase</keyword>
<keyword evidence="5 8" id="KW-0812">Transmembrane</keyword>
<dbReference type="RefSeq" id="WP_022160840.1">
    <property type="nucleotide sequence ID" value="NZ_JBBNFH010000001.1"/>
</dbReference>
<dbReference type="Proteomes" id="UP000284243">
    <property type="component" value="Unassembled WGS sequence"/>
</dbReference>
<evidence type="ECO:0000256" key="6">
    <source>
        <dbReference type="ARBA" id="ARBA00022989"/>
    </source>
</evidence>
<feature type="transmembrane region" description="Helical" evidence="8">
    <location>
        <begin position="289"/>
        <end position="305"/>
    </location>
</feature>
<dbReference type="AlphaFoldDB" id="A0A412TRR1"/>
<dbReference type="InterPro" id="IPR050297">
    <property type="entry name" value="LipidA_mod_glycosyltrf_83"/>
</dbReference>
<proteinExistence type="predicted"/>
<feature type="transmembrane region" description="Helical" evidence="8">
    <location>
        <begin position="368"/>
        <end position="389"/>
    </location>
</feature>
<feature type="transmembrane region" description="Helical" evidence="8">
    <location>
        <begin position="258"/>
        <end position="277"/>
    </location>
</feature>
<keyword evidence="3" id="KW-0328">Glycosyltransferase</keyword>
<protein>
    <submittedName>
        <fullName evidence="9">Glycosyl transferase</fullName>
    </submittedName>
</protein>
<dbReference type="PANTHER" id="PTHR33908:SF3">
    <property type="entry name" value="UNDECAPRENYL PHOSPHATE-ALPHA-4-AMINO-4-DEOXY-L-ARABINOSE ARABINOSYL TRANSFERASE"/>
    <property type="match status" value="1"/>
</dbReference>
<organism evidence="9 10">
    <name type="scientific">Odoribacter splanchnicus</name>
    <dbReference type="NCBI Taxonomy" id="28118"/>
    <lineage>
        <taxon>Bacteria</taxon>
        <taxon>Pseudomonadati</taxon>
        <taxon>Bacteroidota</taxon>
        <taxon>Bacteroidia</taxon>
        <taxon>Bacteroidales</taxon>
        <taxon>Odoribacteraceae</taxon>
        <taxon>Odoribacter</taxon>
    </lineage>
</organism>
<sequence>MMKITRYLLFFACFIPLLYFRDFTPNNELKYLSIADEALREGHWFTFWNHGALYADKPPLYLWIVMLGKWLLGTHSMFFLGLFSLIPALWILFIMDKWVNTALPSDLRLSSQFMLLTSGLFTGSAIVLRMDMLMSLFIILSLYTFYRIYTGRCSPADPIKLPIYIFLAIFTKGPVGLIIPLLTIPAFLLVKKQFKTIGKYLGWKQWSILIGLCSLWFIAVYLEGGKTYLNNLLFHQTINRAVDSFHHKEPFWYYLKTIWYSLAPWTLFYVVVLLIGIRKHLYNNDIKQLFLTILLTGFVVLSFSSAKLDIYLLPLFPFMAYLAFLLLPEIALPKIYFTIVLPAAVLVFVFPALFFLPAFLSLPWLESSYFYFAAFLLSSSAILCLYYLYKNRFTNATNSLSVGLLLSILIGSVNISELNKYIGLKNITQKATRIAQEDGIKNYYFYKLRSGKNLDSYLNKQINEVDLPTIDSLSGKQNFILFVNRNTLKKESKLYNFSNNNESYTIGDYSIIIFQQN</sequence>
<feature type="transmembrane region" description="Helical" evidence="8">
    <location>
        <begin position="202"/>
        <end position="222"/>
    </location>
</feature>
<reference evidence="9 10" key="1">
    <citation type="submission" date="2018-08" db="EMBL/GenBank/DDBJ databases">
        <title>A genome reference for cultivated species of the human gut microbiota.</title>
        <authorList>
            <person name="Zou Y."/>
            <person name="Xue W."/>
            <person name="Luo G."/>
        </authorList>
    </citation>
    <scope>NUCLEOTIDE SEQUENCE [LARGE SCALE GENOMIC DNA]</scope>
    <source>
        <strain evidence="9 10">AF16-14</strain>
    </source>
</reference>
<feature type="transmembrane region" description="Helical" evidence="8">
    <location>
        <begin position="113"/>
        <end position="143"/>
    </location>
</feature>
<dbReference type="EMBL" id="QRYC01000011">
    <property type="protein sequence ID" value="RGU56310.1"/>
    <property type="molecule type" value="Genomic_DNA"/>
</dbReference>
<feature type="transmembrane region" description="Helical" evidence="8">
    <location>
        <begin position="70"/>
        <end position="93"/>
    </location>
</feature>